<dbReference type="Proteomes" id="UP000006729">
    <property type="component" value="Chromosome 19"/>
</dbReference>
<organism evidence="1 2">
    <name type="scientific">Populus trichocarpa</name>
    <name type="common">Western balsam poplar</name>
    <name type="synonym">Populus balsamifera subsp. trichocarpa</name>
    <dbReference type="NCBI Taxonomy" id="3694"/>
    <lineage>
        <taxon>Eukaryota</taxon>
        <taxon>Viridiplantae</taxon>
        <taxon>Streptophyta</taxon>
        <taxon>Embryophyta</taxon>
        <taxon>Tracheophyta</taxon>
        <taxon>Spermatophyta</taxon>
        <taxon>Magnoliopsida</taxon>
        <taxon>eudicotyledons</taxon>
        <taxon>Gunneridae</taxon>
        <taxon>Pentapetalae</taxon>
        <taxon>rosids</taxon>
        <taxon>fabids</taxon>
        <taxon>Malpighiales</taxon>
        <taxon>Salicaceae</taxon>
        <taxon>Saliceae</taxon>
        <taxon>Populus</taxon>
    </lineage>
</organism>
<dbReference type="AlphaFoldDB" id="A0A2K1WT85"/>
<gene>
    <name evidence="1" type="ORF">POPTR_019G126600</name>
</gene>
<dbReference type="EMBL" id="CM009308">
    <property type="protein sequence ID" value="PNS91741.1"/>
    <property type="molecule type" value="Genomic_DNA"/>
</dbReference>
<evidence type="ECO:0000313" key="2">
    <source>
        <dbReference type="Proteomes" id="UP000006729"/>
    </source>
</evidence>
<evidence type="ECO:0000313" key="1">
    <source>
        <dbReference type="EMBL" id="PNS91741.1"/>
    </source>
</evidence>
<sequence>MFVSEVFESTNHYFQSRNNVQKPKLIAVSISCMNTHACTWGHSLICIARAQEHMYTCCHFSLVHRSIMLPLLRYNHTICCMLRALLHVRNL</sequence>
<proteinExistence type="predicted"/>
<dbReference type="InParanoid" id="A0A2K1WT85"/>
<keyword evidence="2" id="KW-1185">Reference proteome</keyword>
<name>A0A2K1WT85_POPTR</name>
<reference evidence="1 2" key="1">
    <citation type="journal article" date="2006" name="Science">
        <title>The genome of black cottonwood, Populus trichocarpa (Torr. &amp; Gray).</title>
        <authorList>
            <person name="Tuskan G.A."/>
            <person name="Difazio S."/>
            <person name="Jansson S."/>
            <person name="Bohlmann J."/>
            <person name="Grigoriev I."/>
            <person name="Hellsten U."/>
            <person name="Putnam N."/>
            <person name="Ralph S."/>
            <person name="Rombauts S."/>
            <person name="Salamov A."/>
            <person name="Schein J."/>
            <person name="Sterck L."/>
            <person name="Aerts A."/>
            <person name="Bhalerao R.R."/>
            <person name="Bhalerao R.P."/>
            <person name="Blaudez D."/>
            <person name="Boerjan W."/>
            <person name="Brun A."/>
            <person name="Brunner A."/>
            <person name="Busov V."/>
            <person name="Campbell M."/>
            <person name="Carlson J."/>
            <person name="Chalot M."/>
            <person name="Chapman J."/>
            <person name="Chen G.L."/>
            <person name="Cooper D."/>
            <person name="Coutinho P.M."/>
            <person name="Couturier J."/>
            <person name="Covert S."/>
            <person name="Cronk Q."/>
            <person name="Cunningham R."/>
            <person name="Davis J."/>
            <person name="Degroeve S."/>
            <person name="Dejardin A."/>
            <person name="Depamphilis C."/>
            <person name="Detter J."/>
            <person name="Dirks B."/>
            <person name="Dubchak I."/>
            <person name="Duplessis S."/>
            <person name="Ehlting J."/>
            <person name="Ellis B."/>
            <person name="Gendler K."/>
            <person name="Goodstein D."/>
            <person name="Gribskov M."/>
            <person name="Grimwood J."/>
            <person name="Groover A."/>
            <person name="Gunter L."/>
            <person name="Hamberger B."/>
            <person name="Heinze B."/>
            <person name="Helariutta Y."/>
            <person name="Henrissat B."/>
            <person name="Holligan D."/>
            <person name="Holt R."/>
            <person name="Huang W."/>
            <person name="Islam-Faridi N."/>
            <person name="Jones S."/>
            <person name="Jones-Rhoades M."/>
            <person name="Jorgensen R."/>
            <person name="Joshi C."/>
            <person name="Kangasjarvi J."/>
            <person name="Karlsson J."/>
            <person name="Kelleher C."/>
            <person name="Kirkpatrick R."/>
            <person name="Kirst M."/>
            <person name="Kohler A."/>
            <person name="Kalluri U."/>
            <person name="Larimer F."/>
            <person name="Leebens-Mack J."/>
            <person name="Leple J.C."/>
            <person name="Locascio P."/>
            <person name="Lou Y."/>
            <person name="Lucas S."/>
            <person name="Martin F."/>
            <person name="Montanini B."/>
            <person name="Napoli C."/>
            <person name="Nelson D.R."/>
            <person name="Nelson C."/>
            <person name="Nieminen K."/>
            <person name="Nilsson O."/>
            <person name="Pereda V."/>
            <person name="Peter G."/>
            <person name="Philippe R."/>
            <person name="Pilate G."/>
            <person name="Poliakov A."/>
            <person name="Razumovskaya J."/>
            <person name="Richardson P."/>
            <person name="Rinaldi C."/>
            <person name="Ritland K."/>
            <person name="Rouze P."/>
            <person name="Ryaboy D."/>
            <person name="Schmutz J."/>
            <person name="Schrader J."/>
            <person name="Segerman B."/>
            <person name="Shin H."/>
            <person name="Siddiqui A."/>
            <person name="Sterky F."/>
            <person name="Terry A."/>
            <person name="Tsai C.J."/>
            <person name="Uberbacher E."/>
            <person name="Unneberg P."/>
            <person name="Vahala J."/>
            <person name="Wall K."/>
            <person name="Wessler S."/>
            <person name="Yang G."/>
            <person name="Yin T."/>
            <person name="Douglas C."/>
            <person name="Marra M."/>
            <person name="Sandberg G."/>
            <person name="Van de Peer Y."/>
            <person name="Rokhsar D."/>
        </authorList>
    </citation>
    <scope>NUCLEOTIDE SEQUENCE [LARGE SCALE GENOMIC DNA]</scope>
    <source>
        <strain evidence="2">cv. Nisqually</strain>
    </source>
</reference>
<accession>A0A2K1WT85</accession>
<protein>
    <submittedName>
        <fullName evidence="1">Uncharacterized protein</fullName>
    </submittedName>
</protein>